<organism evidence="1 2">
    <name type="scientific">Rubritalea squalenifaciens DSM 18772</name>
    <dbReference type="NCBI Taxonomy" id="1123071"/>
    <lineage>
        <taxon>Bacteria</taxon>
        <taxon>Pseudomonadati</taxon>
        <taxon>Verrucomicrobiota</taxon>
        <taxon>Verrucomicrobiia</taxon>
        <taxon>Verrucomicrobiales</taxon>
        <taxon>Rubritaleaceae</taxon>
        <taxon>Rubritalea</taxon>
    </lineage>
</organism>
<gene>
    <name evidence="1" type="ORF">SAMN02745181_2964</name>
</gene>
<sequence>MVVLQTKTTTPSSQPVSTVKNLTIQLQMRLIHSANTIHSLSTFTAQYL</sequence>
<reference evidence="1 2" key="1">
    <citation type="submission" date="2016-11" db="EMBL/GenBank/DDBJ databases">
        <authorList>
            <person name="Jaros S."/>
            <person name="Januszkiewicz K."/>
            <person name="Wedrychowicz H."/>
        </authorList>
    </citation>
    <scope>NUCLEOTIDE SEQUENCE [LARGE SCALE GENOMIC DNA]</scope>
    <source>
        <strain evidence="1 2">DSM 18772</strain>
    </source>
</reference>
<protein>
    <submittedName>
        <fullName evidence="1">Uncharacterized protein</fullName>
    </submittedName>
</protein>
<proteinExistence type="predicted"/>
<dbReference type="Proteomes" id="UP000184510">
    <property type="component" value="Unassembled WGS sequence"/>
</dbReference>
<name>A0A1M6NTZ2_9BACT</name>
<evidence type="ECO:0000313" key="1">
    <source>
        <dbReference type="EMBL" id="SHJ99068.1"/>
    </source>
</evidence>
<dbReference type="AlphaFoldDB" id="A0A1M6NTZ2"/>
<dbReference type="EMBL" id="FQYR01000005">
    <property type="protein sequence ID" value="SHJ99068.1"/>
    <property type="molecule type" value="Genomic_DNA"/>
</dbReference>
<keyword evidence="2" id="KW-1185">Reference proteome</keyword>
<evidence type="ECO:0000313" key="2">
    <source>
        <dbReference type="Proteomes" id="UP000184510"/>
    </source>
</evidence>
<dbReference type="InParanoid" id="A0A1M6NTZ2"/>
<accession>A0A1M6NTZ2</accession>